<comment type="caution">
    <text evidence="12">The sequence shown here is derived from an EMBL/GenBank/DDBJ whole genome shotgun (WGS) entry which is preliminary data.</text>
</comment>
<dbReference type="InterPro" id="IPR027417">
    <property type="entry name" value="P-loop_NTPase"/>
</dbReference>
<feature type="region of interest" description="Disordered" evidence="10">
    <location>
        <begin position="557"/>
        <end position="635"/>
    </location>
</feature>
<dbReference type="EMBL" id="JABMIG020000008">
    <property type="protein sequence ID" value="KAL3804337.1"/>
    <property type="molecule type" value="Genomic_DNA"/>
</dbReference>
<dbReference type="InterPro" id="IPR029526">
    <property type="entry name" value="PGBD"/>
</dbReference>
<evidence type="ECO:0000256" key="7">
    <source>
        <dbReference type="ARBA" id="ARBA00023204"/>
    </source>
</evidence>
<dbReference type="GO" id="GO:0043139">
    <property type="term" value="F:5'-3' DNA helicase activity"/>
    <property type="evidence" value="ECO:0007669"/>
    <property type="project" value="UniProtKB-EC"/>
</dbReference>
<dbReference type="GO" id="GO:0016787">
    <property type="term" value="F:hydrolase activity"/>
    <property type="evidence" value="ECO:0007669"/>
    <property type="project" value="UniProtKB-KW"/>
</dbReference>
<dbReference type="GO" id="GO:0005524">
    <property type="term" value="F:ATP binding"/>
    <property type="evidence" value="ECO:0007669"/>
    <property type="project" value="UniProtKB-KW"/>
</dbReference>
<comment type="similarity">
    <text evidence="9">Belongs to the helicase family.</text>
</comment>
<feature type="domain" description="AAA+ ATPase" evidence="11">
    <location>
        <begin position="792"/>
        <end position="1097"/>
    </location>
</feature>
<feature type="compositionally biased region" description="Polar residues" evidence="10">
    <location>
        <begin position="557"/>
        <end position="573"/>
    </location>
</feature>
<sequence length="1338" mass="148178">MSNLCGRRTGNNNNKLLGEGSVCSVLLRKLHPQDVISQAFPNRITTDRLSDLVAVKQGQGRRAGGGVTKVAVFFSTPSIPDVEVWAAIGFTKVVTSCDPSKVFAPATTSTTAASASLSGTAGVDREGLHLTNDLDEDIARVRELGLTVDDDCEPAKENVPSVRNNFEMDPTTSLYVGQKWSWDGHCQRALATSTKQAPAFHGGWQPTDDDLFKGLTKFLPMDWFENVLVPGTSKNLMDAGETETNLGEMLCWLGLKGLMASHVGFSQQDFFNGMEFDERHNPCPYKLNMYISMRRMERLDQHICFTDHLPPAFIDKFWEDGSSVPASRILKEFSEEGKTAGLLLCLTKAIHHTARYVVLDSGFCVLQALLSLKKKGVYGGALIKKHRYWPSMVAGDAIDKHFDDKEVGSVAAVEGTHDGVCYNIWAMKDAGYVTKIMGTASRLFYPEERMHTRRLEGGETASFRYTEPYYLHFKYRHLIDDHNAKRHAVPAIETSLVTTRWAMRVFQYLWAPSEVNYFLGCKAFKWGGKEKMKGLEFRRTVSWALVNNPHRIASPEQATNLKRSHFSSTTNSLAKPEDARRGDSARGILDGKDGTDRTSITKGTDPTTMSGNTDNEWLSRNSNAIVNPTRKRDRRSYDNNWDAYEARAGNNHFGRQQENGVSRRPQGFTADGILVEGERAGVPHHGLHNSAPQRDAARNGGPSSSRIRVADYRGSAARIGVLPTKVPPPIAYRPTAPSPNGPKSNNQSMNPSFTSALLQSLANPPPITVTLPPDLRSTLNEEQCQVVESILSGYSTFFTGPAGSGKSHVLKSLLAANSLAIGNNGKPRKIVVTATTGVSACNIGGTTIHSFSGAGLSTASSAEMTKRVMGNEHAKQRWREVDILVIDEISMMAANFLDKLNFIAQRARNDRRPFGGVQLVVCGDFFQLPPVELAKDGFAFEAKCWPQVIKRCVLLRQVFRQQGDATLMNILDEARIGELSARSAQVLKQHCTLPSEAFGHTSRDDDAKIIPTLLECRNRNVDQANEREMAKLKGETHTFHARDRAIADTYKAQLKQCQAPAVLELKVGAQVMLLKNIDLDKGLANGSRGVVVRFQPPKNESEVPMGFKNIDLPVVRFDSIKSSGELSTGEDREFTVLPEEWQNKMGDQTVSARVQIPLRLAWSISVHKSQGMTIPNLTVNLSGVFEYGQAYVALSRATELRLLTLRGFSEGAFRAHPLVKQFYRMLESPPNKENLNAHHGNELSNEADPFLPKSLSDVGSSNPYHKRSFHSRNHSNYQNSNAPSLPMVPHRDVYPKSTTKSPPMNSISPTLTQDQIQRMEENRQRALAIRMKKQQGLL</sequence>
<organism evidence="12 13">
    <name type="scientific">Cyclotella cryptica</name>
    <dbReference type="NCBI Taxonomy" id="29204"/>
    <lineage>
        <taxon>Eukaryota</taxon>
        <taxon>Sar</taxon>
        <taxon>Stramenopiles</taxon>
        <taxon>Ochrophyta</taxon>
        <taxon>Bacillariophyta</taxon>
        <taxon>Coscinodiscophyceae</taxon>
        <taxon>Thalassiosirophycidae</taxon>
        <taxon>Stephanodiscales</taxon>
        <taxon>Stephanodiscaceae</taxon>
        <taxon>Cyclotella</taxon>
    </lineage>
</organism>
<evidence type="ECO:0000256" key="3">
    <source>
        <dbReference type="ARBA" id="ARBA00022801"/>
    </source>
</evidence>
<comment type="catalytic activity">
    <reaction evidence="9">
        <text>ATP + H2O = ADP + phosphate + H(+)</text>
        <dbReference type="Rhea" id="RHEA:13065"/>
        <dbReference type="ChEBI" id="CHEBI:15377"/>
        <dbReference type="ChEBI" id="CHEBI:15378"/>
        <dbReference type="ChEBI" id="CHEBI:30616"/>
        <dbReference type="ChEBI" id="CHEBI:43474"/>
        <dbReference type="ChEBI" id="CHEBI:456216"/>
        <dbReference type="EC" id="5.6.2.3"/>
    </reaction>
</comment>
<dbReference type="CDD" id="cd18809">
    <property type="entry name" value="SF1_C_RecD"/>
    <property type="match status" value="1"/>
</dbReference>
<dbReference type="Pfam" id="PF13843">
    <property type="entry name" value="DDE_Tnp_1_7"/>
    <property type="match status" value="1"/>
</dbReference>
<dbReference type="GO" id="GO:0006281">
    <property type="term" value="P:DNA repair"/>
    <property type="evidence" value="ECO:0007669"/>
    <property type="project" value="UniProtKB-KW"/>
</dbReference>
<keyword evidence="1 9" id="KW-0547">Nucleotide-binding</keyword>
<dbReference type="InterPro" id="IPR051055">
    <property type="entry name" value="PIF1_helicase"/>
</dbReference>
<feature type="compositionally biased region" description="Polar residues" evidence="10">
    <location>
        <begin position="741"/>
        <end position="751"/>
    </location>
</feature>
<keyword evidence="7 9" id="KW-0234">DNA repair</keyword>
<dbReference type="Pfam" id="PF21530">
    <property type="entry name" value="Pif1_2B_dom"/>
    <property type="match status" value="1"/>
</dbReference>
<dbReference type="InterPro" id="IPR049163">
    <property type="entry name" value="Pif1-like_2B_dom"/>
</dbReference>
<dbReference type="Proteomes" id="UP001516023">
    <property type="component" value="Unassembled WGS sequence"/>
</dbReference>
<evidence type="ECO:0000313" key="12">
    <source>
        <dbReference type="EMBL" id="KAL3804337.1"/>
    </source>
</evidence>
<evidence type="ECO:0000256" key="6">
    <source>
        <dbReference type="ARBA" id="ARBA00023125"/>
    </source>
</evidence>
<feature type="compositionally biased region" description="Polar residues" evidence="10">
    <location>
        <begin position="1296"/>
        <end position="1315"/>
    </location>
</feature>
<protein>
    <recommendedName>
        <fullName evidence="9">ATP-dependent DNA helicase</fullName>
        <ecNumber evidence="9">5.6.2.3</ecNumber>
    </recommendedName>
</protein>
<reference evidence="12 13" key="1">
    <citation type="journal article" date="2020" name="G3 (Bethesda)">
        <title>Improved Reference Genome for Cyclotella cryptica CCMP332, a Model for Cell Wall Morphogenesis, Salinity Adaptation, and Lipid Production in Diatoms (Bacillariophyta).</title>
        <authorList>
            <person name="Roberts W.R."/>
            <person name="Downey K.M."/>
            <person name="Ruck E.C."/>
            <person name="Traller J.C."/>
            <person name="Alverson A.J."/>
        </authorList>
    </citation>
    <scope>NUCLEOTIDE SEQUENCE [LARGE SCALE GENOMIC DNA]</scope>
    <source>
        <strain evidence="12 13">CCMP332</strain>
    </source>
</reference>
<feature type="compositionally biased region" description="Basic residues" evidence="10">
    <location>
        <begin position="1264"/>
        <end position="1273"/>
    </location>
</feature>
<keyword evidence="8" id="KW-0413">Isomerase</keyword>
<keyword evidence="5 9" id="KW-0067">ATP-binding</keyword>
<keyword evidence="3 9" id="KW-0378">Hydrolase</keyword>
<feature type="compositionally biased region" description="Polar residues" evidence="10">
    <location>
        <begin position="1274"/>
        <end position="1283"/>
    </location>
</feature>
<dbReference type="PANTHER" id="PTHR47642">
    <property type="entry name" value="ATP-DEPENDENT DNA HELICASE"/>
    <property type="match status" value="1"/>
</dbReference>
<feature type="region of interest" description="Disordered" evidence="10">
    <location>
        <begin position="725"/>
        <end position="751"/>
    </location>
</feature>
<evidence type="ECO:0000256" key="10">
    <source>
        <dbReference type="SAM" id="MobiDB-lite"/>
    </source>
</evidence>
<dbReference type="InterPro" id="IPR003593">
    <property type="entry name" value="AAA+_ATPase"/>
</dbReference>
<feature type="region of interest" description="Disordered" evidence="10">
    <location>
        <begin position="1230"/>
        <end position="1315"/>
    </location>
</feature>
<dbReference type="SMART" id="SM00382">
    <property type="entry name" value="AAA"/>
    <property type="match status" value="1"/>
</dbReference>
<name>A0ABD3QVT1_9STRA</name>
<dbReference type="EC" id="5.6.2.3" evidence="9"/>
<evidence type="ECO:0000256" key="8">
    <source>
        <dbReference type="ARBA" id="ARBA00023235"/>
    </source>
</evidence>
<dbReference type="Gene3D" id="3.40.50.300">
    <property type="entry name" value="P-loop containing nucleotide triphosphate hydrolases"/>
    <property type="match status" value="1"/>
</dbReference>
<evidence type="ECO:0000256" key="4">
    <source>
        <dbReference type="ARBA" id="ARBA00022806"/>
    </source>
</evidence>
<evidence type="ECO:0000256" key="1">
    <source>
        <dbReference type="ARBA" id="ARBA00022741"/>
    </source>
</evidence>
<evidence type="ECO:0000313" key="13">
    <source>
        <dbReference type="Proteomes" id="UP001516023"/>
    </source>
</evidence>
<comment type="cofactor">
    <cofactor evidence="9">
        <name>Mg(2+)</name>
        <dbReference type="ChEBI" id="CHEBI:18420"/>
    </cofactor>
</comment>
<dbReference type="CDD" id="cd18037">
    <property type="entry name" value="DEXSc_Pif1_like"/>
    <property type="match status" value="1"/>
</dbReference>
<accession>A0ABD3QVT1</accession>
<dbReference type="SUPFAM" id="SSF52540">
    <property type="entry name" value="P-loop containing nucleoside triphosphate hydrolases"/>
    <property type="match status" value="2"/>
</dbReference>
<keyword evidence="6" id="KW-0238">DNA-binding</keyword>
<dbReference type="PANTHER" id="PTHR47642:SF5">
    <property type="entry name" value="ATP-DEPENDENT DNA HELICASE"/>
    <property type="match status" value="1"/>
</dbReference>
<feature type="compositionally biased region" description="Basic and acidic residues" evidence="10">
    <location>
        <begin position="575"/>
        <end position="596"/>
    </location>
</feature>
<dbReference type="GO" id="GO:0006310">
    <property type="term" value="P:DNA recombination"/>
    <property type="evidence" value="ECO:0007669"/>
    <property type="project" value="UniProtKB-KW"/>
</dbReference>
<feature type="compositionally biased region" description="Pro residues" evidence="10">
    <location>
        <begin position="725"/>
        <end position="740"/>
    </location>
</feature>
<dbReference type="Pfam" id="PF05970">
    <property type="entry name" value="PIF1"/>
    <property type="match status" value="1"/>
</dbReference>
<keyword evidence="9" id="KW-0233">DNA recombination</keyword>
<keyword evidence="13" id="KW-1185">Reference proteome</keyword>
<feature type="compositionally biased region" description="Polar residues" evidence="10">
    <location>
        <begin position="597"/>
        <end position="626"/>
    </location>
</feature>
<evidence type="ECO:0000256" key="2">
    <source>
        <dbReference type="ARBA" id="ARBA00022763"/>
    </source>
</evidence>
<evidence type="ECO:0000256" key="5">
    <source>
        <dbReference type="ARBA" id="ARBA00022840"/>
    </source>
</evidence>
<gene>
    <name evidence="12" type="ORF">HJC23_011265</name>
</gene>
<feature type="region of interest" description="Disordered" evidence="10">
    <location>
        <begin position="682"/>
        <end position="707"/>
    </location>
</feature>
<keyword evidence="2 9" id="KW-0227">DNA damage</keyword>
<proteinExistence type="inferred from homology"/>
<evidence type="ECO:0000256" key="9">
    <source>
        <dbReference type="RuleBase" id="RU363044"/>
    </source>
</evidence>
<evidence type="ECO:0000259" key="11">
    <source>
        <dbReference type="SMART" id="SM00382"/>
    </source>
</evidence>
<keyword evidence="4 9" id="KW-0347">Helicase</keyword>
<dbReference type="InterPro" id="IPR010285">
    <property type="entry name" value="DNA_helicase_pif1-like_DEAD"/>
</dbReference>